<evidence type="ECO:0000313" key="2">
    <source>
        <dbReference type="Proteomes" id="UP000269396"/>
    </source>
</evidence>
<organism evidence="1 2">
    <name type="scientific">Schistosoma mattheei</name>
    <dbReference type="NCBI Taxonomy" id="31246"/>
    <lineage>
        <taxon>Eukaryota</taxon>
        <taxon>Metazoa</taxon>
        <taxon>Spiralia</taxon>
        <taxon>Lophotrochozoa</taxon>
        <taxon>Platyhelminthes</taxon>
        <taxon>Trematoda</taxon>
        <taxon>Digenea</taxon>
        <taxon>Strigeidida</taxon>
        <taxon>Schistosomatoidea</taxon>
        <taxon>Schistosomatidae</taxon>
        <taxon>Schistosoma</taxon>
    </lineage>
</organism>
<proteinExistence type="predicted"/>
<reference evidence="1 2" key="1">
    <citation type="submission" date="2018-11" db="EMBL/GenBank/DDBJ databases">
        <authorList>
            <consortium name="Pathogen Informatics"/>
        </authorList>
    </citation>
    <scope>NUCLEOTIDE SEQUENCE [LARGE SCALE GENOMIC DNA]</scope>
    <source>
        <strain>Denwood</strain>
        <strain evidence="2">Zambia</strain>
    </source>
</reference>
<dbReference type="EMBL" id="UZAL01031609">
    <property type="protein sequence ID" value="VDP58610.1"/>
    <property type="molecule type" value="Genomic_DNA"/>
</dbReference>
<keyword evidence="2" id="KW-1185">Reference proteome</keyword>
<dbReference type="Proteomes" id="UP000269396">
    <property type="component" value="Unassembled WGS sequence"/>
</dbReference>
<gene>
    <name evidence="1" type="ORF">SMTD_LOCUS11586</name>
</gene>
<protein>
    <submittedName>
        <fullName evidence="1">Uncharacterized protein</fullName>
    </submittedName>
</protein>
<dbReference type="AlphaFoldDB" id="A0A3P8EXN4"/>
<name>A0A3P8EXN4_9TREM</name>
<accession>A0A3P8EXN4</accession>
<evidence type="ECO:0000313" key="1">
    <source>
        <dbReference type="EMBL" id="VDP58610.1"/>
    </source>
</evidence>
<sequence>MMSHLLIPVFGSSTNNISFFDGLNRIADFTLGHEVASNAGPRIMSDRQTG</sequence>